<name>A0ABT7AYU6_9CYAN</name>
<reference evidence="1 2" key="1">
    <citation type="submission" date="2023-01" db="EMBL/GenBank/DDBJ databases">
        <title>Novel diversity within Roseofilum (Cyanobacteria; Desertifilaceae) from marine benthic mats with descriptions of four novel species.</title>
        <authorList>
            <person name="Wang Y."/>
            <person name="Berthold D.E."/>
            <person name="Hu J."/>
            <person name="Lefler F.W."/>
            <person name="Laughinghouse H.D. IV."/>
        </authorList>
    </citation>
    <scope>NUCLEOTIDE SEQUENCE [LARGE SCALE GENOMIC DNA]</scope>
    <source>
        <strain evidence="1 2">BLCC-M154</strain>
    </source>
</reference>
<keyword evidence="2" id="KW-1185">Reference proteome</keyword>
<dbReference type="EMBL" id="JAQOSP010000141">
    <property type="protein sequence ID" value="MDJ1172080.1"/>
    <property type="molecule type" value="Genomic_DNA"/>
</dbReference>
<comment type="caution">
    <text evidence="1">The sequence shown here is derived from an EMBL/GenBank/DDBJ whole genome shotgun (WGS) entry which is preliminary data.</text>
</comment>
<protein>
    <submittedName>
        <fullName evidence="1">Uncharacterized protein</fullName>
    </submittedName>
</protein>
<gene>
    <name evidence="1" type="ORF">PMG71_21875</name>
</gene>
<accession>A0ABT7AYU6</accession>
<evidence type="ECO:0000313" key="2">
    <source>
        <dbReference type="Proteomes" id="UP001235303"/>
    </source>
</evidence>
<evidence type="ECO:0000313" key="1">
    <source>
        <dbReference type="EMBL" id="MDJ1172080.1"/>
    </source>
</evidence>
<organism evidence="1 2">
    <name type="scientific">Roseofilum acuticapitatum BLCC-M154</name>
    <dbReference type="NCBI Taxonomy" id="3022444"/>
    <lineage>
        <taxon>Bacteria</taxon>
        <taxon>Bacillati</taxon>
        <taxon>Cyanobacteriota</taxon>
        <taxon>Cyanophyceae</taxon>
        <taxon>Desertifilales</taxon>
        <taxon>Desertifilaceae</taxon>
        <taxon>Roseofilum</taxon>
        <taxon>Roseofilum acuticapitatum</taxon>
    </lineage>
</organism>
<proteinExistence type="predicted"/>
<dbReference type="Proteomes" id="UP001235303">
    <property type="component" value="Unassembled WGS sequence"/>
</dbReference>
<dbReference type="RefSeq" id="WP_283755833.1">
    <property type="nucleotide sequence ID" value="NZ_JAQOSP010000141.1"/>
</dbReference>
<sequence>MVEMPDPDSLSQLKSGKVWIVSKKRRNGLIVYKRCHSEFAGPGAAVGGICDSDCHGCLPMGNLELVLPQSPEELYQAYLTRIQWTRLLHGITSDSVSVKRAQKILQNFEGFFGAKTVSSTPDEAFALMVGVFPDTVHEARLLS</sequence>